<organism evidence="4">
    <name type="scientific">marine sediment metagenome</name>
    <dbReference type="NCBI Taxonomy" id="412755"/>
    <lineage>
        <taxon>unclassified sequences</taxon>
        <taxon>metagenomes</taxon>
        <taxon>ecological metagenomes</taxon>
    </lineage>
</organism>
<feature type="non-terminal residue" evidence="4">
    <location>
        <position position="410"/>
    </location>
</feature>
<dbReference type="GO" id="GO:0008483">
    <property type="term" value="F:transaminase activity"/>
    <property type="evidence" value="ECO:0007669"/>
    <property type="project" value="TreeGrafter"/>
</dbReference>
<evidence type="ECO:0000256" key="1">
    <source>
        <dbReference type="ARBA" id="ARBA00001933"/>
    </source>
</evidence>
<dbReference type="Pfam" id="PF01041">
    <property type="entry name" value="DegT_DnrJ_EryC1"/>
    <property type="match status" value="1"/>
</dbReference>
<name>A0A0F9CWK7_9ZZZZ</name>
<keyword evidence="2" id="KW-0663">Pyridoxal phosphate</keyword>
<dbReference type="GO" id="GO:0000271">
    <property type="term" value="P:polysaccharide biosynthetic process"/>
    <property type="evidence" value="ECO:0007669"/>
    <property type="project" value="TreeGrafter"/>
</dbReference>
<dbReference type="GO" id="GO:0030170">
    <property type="term" value="F:pyridoxal phosphate binding"/>
    <property type="evidence" value="ECO:0007669"/>
    <property type="project" value="TreeGrafter"/>
</dbReference>
<dbReference type="Gene3D" id="3.40.640.10">
    <property type="entry name" value="Type I PLP-dependent aspartate aminotransferase-like (Major domain)"/>
    <property type="match status" value="1"/>
</dbReference>
<dbReference type="PANTHER" id="PTHR30244:SF34">
    <property type="entry name" value="DTDP-4-AMINO-4,6-DIDEOXYGALACTOSE TRANSAMINASE"/>
    <property type="match status" value="1"/>
</dbReference>
<dbReference type="InterPro" id="IPR015424">
    <property type="entry name" value="PyrdxlP-dep_Trfase"/>
</dbReference>
<evidence type="ECO:0000256" key="2">
    <source>
        <dbReference type="ARBA" id="ARBA00022898"/>
    </source>
</evidence>
<comment type="caution">
    <text evidence="4">The sequence shown here is derived from an EMBL/GenBank/DDBJ whole genome shotgun (WGS) entry which is preliminary data.</text>
</comment>
<evidence type="ECO:0000256" key="3">
    <source>
        <dbReference type="ARBA" id="ARBA00037999"/>
    </source>
</evidence>
<dbReference type="SUPFAM" id="SSF53383">
    <property type="entry name" value="PLP-dependent transferases"/>
    <property type="match status" value="1"/>
</dbReference>
<dbReference type="InterPro" id="IPR000653">
    <property type="entry name" value="DegT/StrS_aminotransferase"/>
</dbReference>
<gene>
    <name evidence="4" type="ORF">LCGC14_2351930</name>
</gene>
<reference evidence="4" key="1">
    <citation type="journal article" date="2015" name="Nature">
        <title>Complex archaea that bridge the gap between prokaryotes and eukaryotes.</title>
        <authorList>
            <person name="Spang A."/>
            <person name="Saw J.H."/>
            <person name="Jorgensen S.L."/>
            <person name="Zaremba-Niedzwiedzka K."/>
            <person name="Martijn J."/>
            <person name="Lind A.E."/>
            <person name="van Eijk R."/>
            <person name="Schleper C."/>
            <person name="Guy L."/>
            <person name="Ettema T.J."/>
        </authorList>
    </citation>
    <scope>NUCLEOTIDE SEQUENCE</scope>
</reference>
<accession>A0A0F9CWK7</accession>
<proteinExistence type="inferred from homology"/>
<dbReference type="InterPro" id="IPR015421">
    <property type="entry name" value="PyrdxlP-dep_Trfase_major"/>
</dbReference>
<dbReference type="NCBIfam" id="NF011936">
    <property type="entry name" value="PRK15407.1"/>
    <property type="match status" value="1"/>
</dbReference>
<comment type="cofactor">
    <cofactor evidence="1">
        <name>pyridoxal 5'-phosphate</name>
        <dbReference type="ChEBI" id="CHEBI:597326"/>
    </cofactor>
</comment>
<dbReference type="FunFam" id="3.40.640.10:FF:000079">
    <property type="entry name" value="LPS biosynthesis protein"/>
    <property type="match status" value="1"/>
</dbReference>
<evidence type="ECO:0000313" key="4">
    <source>
        <dbReference type="EMBL" id="KKL45806.1"/>
    </source>
</evidence>
<comment type="similarity">
    <text evidence="3">Belongs to the DegT/DnrJ/EryC1 family.</text>
</comment>
<dbReference type="PANTHER" id="PTHR30244">
    <property type="entry name" value="TRANSAMINASE"/>
    <property type="match status" value="1"/>
</dbReference>
<protein>
    <recommendedName>
        <fullName evidence="5">Lipopolysaccharide biosynthesis protein RfbH</fullName>
    </recommendedName>
</protein>
<sequence>MRNELEIGDICHIAIGNNGDPLFTKIALVLTTPDEDGEVDFVIAAEQPSSKPTEIKLSADDFTDNGLTNVIYLNLAKQYKLSQTVFIKHLTTLNPAALERVLRENVLKQVDLYSAEKFKAKPFIEGKSSVAVSGKVLGGSELTHLVNSSLDGWLTTGRFNTLFEAQLAAFLNVKHVLTTNSGSSANLLALTALTSPKLGERALKKGDEVISVAAGFPTTLNPILQNGLIPVFIDIAIPSYNIDTSLIEAAITDKTKAIMVAHTLGNAFNLDEVIRIARKHNLWIIEDCCDALGTTYTPSTDMVDYRGETIPANIARHVGTFGDIATLSFYPAHHITMGEGGAVYTNNGKLKLLIESFRDWGRDCFCQPGHDNTCKKRFSYQLGELPCGYDHKYTYSHLGYNLKITDMQAA</sequence>
<evidence type="ECO:0008006" key="5">
    <source>
        <dbReference type="Google" id="ProtNLM"/>
    </source>
</evidence>
<dbReference type="EMBL" id="LAZR01034258">
    <property type="protein sequence ID" value="KKL45806.1"/>
    <property type="molecule type" value="Genomic_DNA"/>
</dbReference>
<dbReference type="AlphaFoldDB" id="A0A0F9CWK7"/>